<dbReference type="EMBL" id="CAFBQU010000114">
    <property type="protein sequence ID" value="CAB5068538.1"/>
    <property type="molecule type" value="Genomic_DNA"/>
</dbReference>
<reference evidence="9" key="1">
    <citation type="submission" date="2020-05" db="EMBL/GenBank/DDBJ databases">
        <authorList>
            <person name="Chiriac C."/>
            <person name="Salcher M."/>
            <person name="Ghai R."/>
            <person name="Kavagutti S V."/>
        </authorList>
    </citation>
    <scope>NUCLEOTIDE SEQUENCE</scope>
</reference>
<keyword evidence="7 8" id="KW-0472">Membrane</keyword>
<proteinExistence type="inferred from homology"/>
<feature type="transmembrane region" description="Helical" evidence="8">
    <location>
        <begin position="197"/>
        <end position="224"/>
    </location>
</feature>
<dbReference type="PANTHER" id="PTHR34979">
    <property type="entry name" value="INNER MEMBRANE PROTEIN YGAZ"/>
    <property type="match status" value="1"/>
</dbReference>
<dbReference type="GO" id="GO:0005886">
    <property type="term" value="C:plasma membrane"/>
    <property type="evidence" value="ECO:0007669"/>
    <property type="project" value="UniProtKB-SubCell"/>
</dbReference>
<dbReference type="Pfam" id="PF03591">
    <property type="entry name" value="AzlC"/>
    <property type="match status" value="1"/>
</dbReference>
<accession>A0A6J7UVM5</accession>
<organism evidence="9">
    <name type="scientific">freshwater metagenome</name>
    <dbReference type="NCBI Taxonomy" id="449393"/>
    <lineage>
        <taxon>unclassified sequences</taxon>
        <taxon>metagenomes</taxon>
        <taxon>ecological metagenomes</taxon>
    </lineage>
</organism>
<comment type="subcellular location">
    <subcellularLocation>
        <location evidence="1">Cell membrane</location>
        <topology evidence="1">Multi-pass membrane protein</topology>
    </subcellularLocation>
</comment>
<evidence type="ECO:0000256" key="8">
    <source>
        <dbReference type="SAM" id="Phobius"/>
    </source>
</evidence>
<protein>
    <submittedName>
        <fullName evidence="9">Unannotated protein</fullName>
    </submittedName>
</protein>
<keyword evidence="4" id="KW-1003">Cell membrane</keyword>
<feature type="transmembrane region" description="Helical" evidence="8">
    <location>
        <begin position="63"/>
        <end position="85"/>
    </location>
</feature>
<dbReference type="AlphaFoldDB" id="A0A6J7UVM5"/>
<keyword evidence="3" id="KW-0813">Transport</keyword>
<gene>
    <name evidence="9" type="ORF">UFOPK4347_01839</name>
</gene>
<feature type="transmembrane region" description="Helical" evidence="8">
    <location>
        <begin position="169"/>
        <end position="185"/>
    </location>
</feature>
<keyword evidence="5 8" id="KW-0812">Transmembrane</keyword>
<name>A0A6J7UVM5_9ZZZZ</name>
<feature type="transmembrane region" description="Helical" evidence="8">
    <location>
        <begin position="21"/>
        <end position="43"/>
    </location>
</feature>
<evidence type="ECO:0000256" key="2">
    <source>
        <dbReference type="ARBA" id="ARBA00010735"/>
    </source>
</evidence>
<evidence type="ECO:0000256" key="4">
    <source>
        <dbReference type="ARBA" id="ARBA00022475"/>
    </source>
</evidence>
<dbReference type="GO" id="GO:1903785">
    <property type="term" value="P:L-valine transmembrane transport"/>
    <property type="evidence" value="ECO:0007669"/>
    <property type="project" value="TreeGrafter"/>
</dbReference>
<evidence type="ECO:0000256" key="1">
    <source>
        <dbReference type="ARBA" id="ARBA00004651"/>
    </source>
</evidence>
<evidence type="ECO:0000256" key="3">
    <source>
        <dbReference type="ARBA" id="ARBA00022448"/>
    </source>
</evidence>
<evidence type="ECO:0000256" key="5">
    <source>
        <dbReference type="ARBA" id="ARBA00022692"/>
    </source>
</evidence>
<evidence type="ECO:0000313" key="9">
    <source>
        <dbReference type="EMBL" id="CAB5068538.1"/>
    </source>
</evidence>
<keyword evidence="6 8" id="KW-1133">Transmembrane helix</keyword>
<evidence type="ECO:0000256" key="6">
    <source>
        <dbReference type="ARBA" id="ARBA00022989"/>
    </source>
</evidence>
<dbReference type="PANTHER" id="PTHR34979:SF1">
    <property type="entry name" value="INNER MEMBRANE PROTEIN YGAZ"/>
    <property type="match status" value="1"/>
</dbReference>
<feature type="transmembrane region" description="Helical" evidence="8">
    <location>
        <begin position="134"/>
        <end position="157"/>
    </location>
</feature>
<comment type="similarity">
    <text evidence="2">Belongs to the AzlC family.</text>
</comment>
<evidence type="ECO:0000256" key="7">
    <source>
        <dbReference type="ARBA" id="ARBA00023136"/>
    </source>
</evidence>
<sequence>MDAQHEHAHEGVNYDGIVGPALALGFAVFIFAISFGVLCVNAGGSVPKAMAMSLLVFTGASQFSAVSVIAAGGTAVSAVVGALLLGSRNAIYGVAVAPWLPGSLKYRVAAAQFTIDETTGMTLVQNSPARKKRAFWVTAASIYGFWNVGTLIGALVGNSFDTQKYGLDVAFPAAFVAMVAPLLATRKAQLAGIGGAVVCLATTPFVPIGAPIVMSAVVALIALVPTQRKMQNP</sequence>
<dbReference type="InterPro" id="IPR011606">
    <property type="entry name" value="Brnchd-chn_aa_trnsp_permease"/>
</dbReference>